<dbReference type="SMART" id="SM00404">
    <property type="entry name" value="PTPc_motif"/>
    <property type="match status" value="1"/>
</dbReference>
<feature type="compositionally biased region" description="Polar residues" evidence="2">
    <location>
        <begin position="1"/>
        <end position="13"/>
    </location>
</feature>
<dbReference type="SUPFAM" id="SSF52799">
    <property type="entry name" value="(Phosphotyrosine protein) phosphatases II"/>
    <property type="match status" value="1"/>
</dbReference>
<feature type="region of interest" description="Disordered" evidence="2">
    <location>
        <begin position="146"/>
        <end position="168"/>
    </location>
</feature>
<keyword evidence="6" id="KW-1185">Reference proteome</keyword>
<dbReference type="OrthoDB" id="10253954at2759"/>
<dbReference type="PROSITE" id="PS00383">
    <property type="entry name" value="TYR_PHOSPHATASE_1"/>
    <property type="match status" value="1"/>
</dbReference>
<dbReference type="InterPro" id="IPR016130">
    <property type="entry name" value="Tyr_Pase_AS"/>
</dbReference>
<name>A0A0D1ZJ62_EXOME</name>
<dbReference type="PANTHER" id="PTHR19134">
    <property type="entry name" value="RECEPTOR-TYPE TYROSINE-PROTEIN PHOSPHATASE"/>
    <property type="match status" value="1"/>
</dbReference>
<dbReference type="GO" id="GO:0004725">
    <property type="term" value="F:protein tyrosine phosphatase activity"/>
    <property type="evidence" value="ECO:0007669"/>
    <property type="project" value="InterPro"/>
</dbReference>
<evidence type="ECO:0000313" key="6">
    <source>
        <dbReference type="Proteomes" id="UP000054302"/>
    </source>
</evidence>
<evidence type="ECO:0000256" key="1">
    <source>
        <dbReference type="ARBA" id="ARBA00009649"/>
    </source>
</evidence>
<dbReference type="InterPro" id="IPR050348">
    <property type="entry name" value="Protein-Tyr_Phosphatase"/>
</dbReference>
<feature type="region of interest" description="Disordered" evidence="2">
    <location>
        <begin position="224"/>
        <end position="278"/>
    </location>
</feature>
<dbReference type="OMA" id="VWRMVVE"/>
<dbReference type="CDD" id="cd18533">
    <property type="entry name" value="PTP_fungal"/>
    <property type="match status" value="1"/>
</dbReference>
<dbReference type="EMBL" id="KN847521">
    <property type="protein sequence ID" value="KIV94642.1"/>
    <property type="molecule type" value="Genomic_DNA"/>
</dbReference>
<dbReference type="InterPro" id="IPR000387">
    <property type="entry name" value="Tyr_Pase_dom"/>
</dbReference>
<dbReference type="STRING" id="212818.A0A0D1ZJ62"/>
<feature type="region of interest" description="Disordered" evidence="2">
    <location>
        <begin position="1"/>
        <end position="59"/>
    </location>
</feature>
<evidence type="ECO:0000259" key="3">
    <source>
        <dbReference type="PROSITE" id="PS50055"/>
    </source>
</evidence>
<dbReference type="Pfam" id="PF00102">
    <property type="entry name" value="Y_phosphatase"/>
    <property type="match status" value="2"/>
</dbReference>
<dbReference type="PROSITE" id="PS50056">
    <property type="entry name" value="TYR_PHOSPHATASE_2"/>
    <property type="match status" value="1"/>
</dbReference>
<feature type="domain" description="Tyrosine specific protein phosphatases" evidence="4">
    <location>
        <begin position="334"/>
        <end position="438"/>
    </location>
</feature>
<feature type="compositionally biased region" description="Low complexity" evidence="2">
    <location>
        <begin position="381"/>
        <end position="395"/>
    </location>
</feature>
<accession>A0A0D1ZJ62</accession>
<comment type="similarity">
    <text evidence="1">Belongs to the protein-tyrosine phosphatase family. Non-receptor class subfamily.</text>
</comment>
<feature type="region of interest" description="Disordered" evidence="2">
    <location>
        <begin position="467"/>
        <end position="539"/>
    </location>
</feature>
<dbReference type="PRINTS" id="PR00700">
    <property type="entry name" value="PRTYPHPHTASE"/>
</dbReference>
<sequence length="539" mass="60502">MPQAMQLSTPSMQHNKRQRSRDSALRVSRPASSGNSPFDDNDDSSHDNTAATEKRDDLAQILSVKMPPYLTKGRSEISEAFQELEWRQRSRMAEAMRNPDSSQYRISRTPVTTSRNRYANVQPWDAVRVKLDPAIDGSDYINASPIVLQSRRPKTKTSKSTKTPQSSDLALEQNLSRYIATQGPKNGQFFHFWQMVMQESCGDVGVVIMLTRLSEGNREKCAQYYPAQESNPTMVLSSDEGKDAREGSQDDDDATPPPDGEQGDSSSGDPDEQTQTSRTLTITLISSRYDPAIRCEVRELQLDMDGQRKTIHHYLFNGWPDFGKPEAAERVALLELTKVSRLIAKDSPRFVHCSAGVGRTGTWIALDFLLQELEAGRLLESSATSTSSGTVSSPTWGRSGPPKATTPDPNDQEDLVSETVNCLREQRMMMVMNELQYSFIYEVLKDAFIDKYADRQTGPIVIEVQEPSPKMARTRSPQRERGRSEEDAVSEAETEIMDKDEEKEDDDTIDDPYSAVAPDTIREGMKNQHQDTVQDHEAI</sequence>
<dbReference type="Proteomes" id="UP000054302">
    <property type="component" value="Unassembled WGS sequence"/>
</dbReference>
<dbReference type="InterPro" id="IPR003595">
    <property type="entry name" value="Tyr_Pase_cat"/>
</dbReference>
<proteinExistence type="inferred from homology"/>
<feature type="compositionally biased region" description="Basic and acidic residues" evidence="2">
    <location>
        <begin position="477"/>
        <end position="486"/>
    </location>
</feature>
<dbReference type="PANTHER" id="PTHR19134:SF449">
    <property type="entry name" value="TYROSINE-PROTEIN PHOSPHATASE 1"/>
    <property type="match status" value="1"/>
</dbReference>
<reference evidence="5 6" key="1">
    <citation type="submission" date="2015-01" db="EMBL/GenBank/DDBJ databases">
        <title>The Genome Sequence of Exophiala mesophila CBS40295.</title>
        <authorList>
            <consortium name="The Broad Institute Genomics Platform"/>
            <person name="Cuomo C."/>
            <person name="de Hoog S."/>
            <person name="Gorbushina A."/>
            <person name="Stielow B."/>
            <person name="Teixiera M."/>
            <person name="Abouelleil A."/>
            <person name="Chapman S.B."/>
            <person name="Priest M."/>
            <person name="Young S.K."/>
            <person name="Wortman J."/>
            <person name="Nusbaum C."/>
            <person name="Birren B."/>
        </authorList>
    </citation>
    <scope>NUCLEOTIDE SEQUENCE [LARGE SCALE GENOMIC DNA]</scope>
    <source>
        <strain evidence="5 6">CBS 40295</strain>
    </source>
</reference>
<dbReference type="InterPro" id="IPR000242">
    <property type="entry name" value="PTP_cat"/>
</dbReference>
<dbReference type="RefSeq" id="XP_016226216.1">
    <property type="nucleotide sequence ID" value="XM_016366698.1"/>
</dbReference>
<dbReference type="InterPro" id="IPR029021">
    <property type="entry name" value="Prot-tyrosine_phosphatase-like"/>
</dbReference>
<feature type="compositionally biased region" description="Basic and acidic residues" evidence="2">
    <location>
        <begin position="239"/>
        <end position="248"/>
    </location>
</feature>
<evidence type="ECO:0000259" key="4">
    <source>
        <dbReference type="PROSITE" id="PS50056"/>
    </source>
</evidence>
<feature type="compositionally biased region" description="Acidic residues" evidence="2">
    <location>
        <begin position="487"/>
        <end position="510"/>
    </location>
</feature>
<gene>
    <name evidence="5" type="ORF">PV10_02390</name>
</gene>
<dbReference type="PROSITE" id="PS50055">
    <property type="entry name" value="TYR_PHOSPHATASE_PTP"/>
    <property type="match status" value="1"/>
</dbReference>
<evidence type="ECO:0000256" key="2">
    <source>
        <dbReference type="SAM" id="MobiDB-lite"/>
    </source>
</evidence>
<feature type="region of interest" description="Disordered" evidence="2">
    <location>
        <begin position="381"/>
        <end position="415"/>
    </location>
</feature>
<feature type="compositionally biased region" description="Basic and acidic residues" evidence="2">
    <location>
        <begin position="520"/>
        <end position="539"/>
    </location>
</feature>
<dbReference type="HOGENOM" id="CLU_001645_9_12_1"/>
<dbReference type="SMART" id="SM00194">
    <property type="entry name" value="PTPc"/>
    <property type="match status" value="1"/>
</dbReference>
<dbReference type="AlphaFoldDB" id="A0A0D1ZJ62"/>
<organism evidence="5 6">
    <name type="scientific">Exophiala mesophila</name>
    <name type="common">Black yeast-like fungus</name>
    <dbReference type="NCBI Taxonomy" id="212818"/>
    <lineage>
        <taxon>Eukaryota</taxon>
        <taxon>Fungi</taxon>
        <taxon>Dikarya</taxon>
        <taxon>Ascomycota</taxon>
        <taxon>Pezizomycotina</taxon>
        <taxon>Eurotiomycetes</taxon>
        <taxon>Chaetothyriomycetidae</taxon>
        <taxon>Chaetothyriales</taxon>
        <taxon>Herpotrichiellaceae</taxon>
        <taxon>Exophiala</taxon>
    </lineage>
</organism>
<dbReference type="VEuPathDB" id="FungiDB:PV10_02390"/>
<protein>
    <submittedName>
        <fullName evidence="5">Uncharacterized protein</fullName>
    </submittedName>
</protein>
<dbReference type="GeneID" id="27320235"/>
<evidence type="ECO:0000313" key="5">
    <source>
        <dbReference type="EMBL" id="KIV94642.1"/>
    </source>
</evidence>
<dbReference type="Gene3D" id="3.90.190.10">
    <property type="entry name" value="Protein tyrosine phosphatase superfamily"/>
    <property type="match status" value="1"/>
</dbReference>
<feature type="domain" description="Tyrosine-protein phosphatase" evidence="3">
    <location>
        <begin position="77"/>
        <end position="447"/>
    </location>
</feature>